<dbReference type="Proteomes" id="UP000887568">
    <property type="component" value="Unplaced"/>
</dbReference>
<dbReference type="Gene3D" id="3.40.50.300">
    <property type="entry name" value="P-loop containing nucleotide triphosphate hydrolases"/>
    <property type="match status" value="4"/>
</dbReference>
<sequence>MYSKEKKAWFEVKPRDPRLGSKILPKVCLSGDTCPRTNCMFPHIKEEMQLWQYMWTHQLQTLDEVLSARKGTPQETKNKPTTTSSLAAQPSVSHQSIPSKRQKETVPIAATEPAIPSFKHAMKYICGQCFTLYGDEQVGRADSNSPKCAGALPHLWEPSKVVVMYSKAKKAWCKVMPRHPKLRASVQPVLCQHSGACPRPNCMFPRIKEEFDLRVYMAKYKLTTLDDVMPFLKQVTSPQLHSSAKARPVQQQTSASTADIVPARIHQLAAATREKPERNSSAAFKSSAFTNLDEVVFAGRASSDVTSETLPSKSQHDKRPPQPQYCCTYCDKSYLHQWQLHQHIQTMDHWSKVNSDEDKKDQWKHRSPPWNVVNGDYQECSENNNGRCVFTDCTKAHSAEELEEWKERHRYRMMKVKKAKECKLYAFMDEVLVKFNFSASQGKDVIAERLPGVRIDCSEDLVQFLDAERKDRDSAYTCAWSFALDLKVSENIFLKRVCLFYDDNRLYFRLSQPANESEAQVCPGNLIVEEDRRSYRIDVIFRSQVLGRFSQWVLFDLGTEPYLVQKLQVLVGLHTPHDKSDEISGEKKTFEPWTDRNSDIVRFSKGDRQPSTSKEQLLNDYEVPTPLGIEDLGELSRDNYREYMHTMLYLEEQEYNIKISKFASEGRLECFEQSLFGKVDLKSALMDDSEIAQIMEINLRKIMMLKFPNSEKVYEAIILDAQNGFGKQTQDKLYIKLSSTCVKEMDLRCETEYRVEIQLQLDRSLLCYMHSAVDHLQNMNMVFPPVANPDRLPLVDKVEQPDTDCHQERAIRFICQHRGEKADPSYGDGPLLLCGPFGTGKTHTMSTAVRRTLKERPDSKILICTHSNSAADLYITEHLHKLVEAKEIKQMTRVYARNRHIKTIGDIVLKYTKVANCKVQTPTVKEIKASSVVITTLTTSYSLQSSELYGHFTHILIDEAGQALETEVLQPLTFATGSTCVVLAGDHLQMSPKVFSRTARHAKFHISLLERLFYLKAARVLLASNYRTCQKMLDFICGSFYYGNRTSRNLKAVGEHEPHPRFNHPMIFFTVKGEDERMGMSYVNHFEVAKIVSTVRDLLHDWPEDKWGKQGANCICVVASYKMQIRQIRTQLRKGGMGSIDVLPVQSAQGKQYRVMIISTVRTRSTLNKADTTAFVSKISPANHPDDTFDYGFLSDPRLLNTACTRAQSLLIVVGDPSTLCSVGDCSKIWRRYLKDCEDNKTLLPLGTTIAGIQQEMEAAKQRLNPSAPLYQPASESTGKLFPKVHSSEANKPNYSPEPTASKPVNDPWLPDDDTILSDGIMRELYRQISHDERRRNESEEDPCVELGEPDDAEVEREVSLKWKRKPPKFRMIRESDRIVLDIKFADGDKRGADESEESDSGEGLRNDKHDERKRQNAYKQVEQRPDIFKICSFHCDESGHTYAIPLDEGMCGKIYITSKRRRGRALNLDEVIVEIVNADESVVSESKNKYGKVICVCKRAAGSALTSKVVCWLDEHIDRQMVPVERTLPKFFVLSRDEKKRGSTSTSRASPDLRTVSIYRYSRELQEDSPFVRNVKVSRRDRAHKLFVVEYLKWFAKDPYPMGVVTEELPQADCKETGLRILKLIYGVKDDWKSDIIEEVESQFPDDWEIPEAEIQSRCDARNRFAFTIDPQESQDLDDALSVDYVGGNYQIGIHIADVSYFVPHGSKLDKEARARATSFYPHRALAKPINMLPPQLSNKLCSLLPQKDRLTISVYATLDAKGNLVGDPDIERSVIRSRHQLSYDHVEEIIMSTSNKRNNNITITEKILTLNELAKERRRIRLGVGRFAFSHDAEEDEVQHLVAHSLVEEMMLLANEAVAIYLVKVYPDCSPLRRQLPPSDENVEEWLKNHAQDLANSLELQSIRFQKRFQKEVQNEIDVYVLKEKWNQLRSAVDKQDNITTITDLITSDENHPQLAVARTDLFIMQENADYISTGEHPDTSRRGHHSLNMPVYTQFTSPIRRYFDIAVHRMLIAAINDDKARSTLHQSERPYNTDELSAISHHCNIQRLNSQAFEKKTRALQCALRLREAPQSFEVFVGGFSDASLELIFPYRRFLPSACPLNLLKPISKPEFDGKNANMELKWKERIYELRGTTTPKPRYVSKPTLDTEQMIVKISADHWKEILGAVKAQNIDVIQRAVKAADEEQQLTKQEKSRKQKQRRLPENQDLPVEEVTCETLDVRKPSLFVNFQRSFKRGDVLKVQLNATIQRGILSPCVQLFFLTPKLSLCAEHRGNAVECFSKEAARRPPTNIGSVEQYQAVWLPIIQMVSAYSAVVSDESCVIHDVDVEWHCTETDDQERNYKGAFMIKQTFCSDRSFGMHQGDYLCMRYRDVPLSSEAQNKLRELGTTSTSSQSHIQSSKTTFVAHAVITSVVDINKKTDAWTIQVKVGVNQHSAPFPDVLFKENKKVPTCTIELIPKANTDIRLESAVRHLHNAKELVKGICMHQIPAVSGTDPIIRKVLEEGRKIDDFSITGSPLPKPSESQQTALKKALRQQFTVIQGPPGTGKTVTGVHLTYFFGEVNKQLSAVGRGPQVLYCGPSNKSVDVVAHYMLRLNIAAVRVYNNMMEQQDYPILGQSGRASKAGSTKETKVDPHLRQISLHHLIRQPSNRHSGEILALEQTFQSPGYKISFREQNKYKRAIHEAEAEELKKCKVVLCTCNEAGSIRIQRNVNAIQCIVDEAGMCNEPETLIPLVGTIEESEDQPVTRKKDVRQEPRQIVLIGDHKQLRPIIQETTAVQLGMETSLLEKYGKEATMLTIQYRMHESICAFPSEVFYQGKLVTADIVRRRPQQLNKTWPGGRGNPLVFCHHIGSEDKQSVRTEEGGEHSQANPQEVTHVVRKDLK</sequence>
<dbReference type="SMART" id="SM00955">
    <property type="entry name" value="RNB"/>
    <property type="match status" value="1"/>
</dbReference>
<accession>A0A913ZD16</accession>
<dbReference type="InterPro" id="IPR012340">
    <property type="entry name" value="NA-bd_OB-fold"/>
</dbReference>
<evidence type="ECO:0000313" key="3">
    <source>
        <dbReference type="EnsemblMetazoa" id="XP_038049673.1"/>
    </source>
</evidence>
<feature type="region of interest" description="Disordered" evidence="1">
    <location>
        <begin position="1332"/>
        <end position="1355"/>
    </location>
</feature>
<feature type="region of interest" description="Disordered" evidence="1">
    <location>
        <begin position="71"/>
        <end position="106"/>
    </location>
</feature>
<dbReference type="FunFam" id="3.40.50.300:FF:000419">
    <property type="entry name" value="Probable helicase with zinc finger domain"/>
    <property type="match status" value="1"/>
</dbReference>
<dbReference type="GO" id="GO:0004540">
    <property type="term" value="F:RNA nuclease activity"/>
    <property type="evidence" value="ECO:0007669"/>
    <property type="project" value="InterPro"/>
</dbReference>
<feature type="compositionally biased region" description="Basic and acidic residues" evidence="1">
    <location>
        <begin position="1403"/>
        <end position="1415"/>
    </location>
</feature>
<feature type="region of interest" description="Disordered" evidence="1">
    <location>
        <begin position="2858"/>
        <end position="2886"/>
    </location>
</feature>
<protein>
    <recommendedName>
        <fullName evidence="2">C2H2-type domain-containing protein</fullName>
    </recommendedName>
</protein>
<dbReference type="CDD" id="cd18808">
    <property type="entry name" value="SF1_C_Upf1"/>
    <property type="match status" value="1"/>
</dbReference>
<dbReference type="InterPro" id="IPR001900">
    <property type="entry name" value="RNase_II/R"/>
</dbReference>
<dbReference type="GO" id="GO:0035196">
    <property type="term" value="P:miRNA processing"/>
    <property type="evidence" value="ECO:0007669"/>
    <property type="project" value="TreeGrafter"/>
</dbReference>
<dbReference type="SUPFAM" id="SSF50249">
    <property type="entry name" value="Nucleic acid-binding proteins"/>
    <property type="match status" value="2"/>
</dbReference>
<feature type="compositionally biased region" description="Polar residues" evidence="1">
    <location>
        <begin position="1288"/>
        <end position="1299"/>
    </location>
</feature>
<dbReference type="InterPro" id="IPR047187">
    <property type="entry name" value="SF1_C_Upf1"/>
</dbReference>
<dbReference type="InterPro" id="IPR013087">
    <property type="entry name" value="Znf_C2H2_type"/>
</dbReference>
<evidence type="ECO:0000313" key="4">
    <source>
        <dbReference type="Proteomes" id="UP000887568"/>
    </source>
</evidence>
<dbReference type="InterPro" id="IPR056787">
    <property type="entry name" value="OB_HELZ2"/>
</dbReference>
<dbReference type="OrthoDB" id="2285229at2759"/>
<dbReference type="InterPro" id="IPR041679">
    <property type="entry name" value="DNA2/NAM7-like_C"/>
</dbReference>
<evidence type="ECO:0000256" key="1">
    <source>
        <dbReference type="SAM" id="MobiDB-lite"/>
    </source>
</evidence>
<dbReference type="Pfam" id="PF13087">
    <property type="entry name" value="AAA_12"/>
    <property type="match status" value="2"/>
</dbReference>
<dbReference type="InterPro" id="IPR039691">
    <property type="entry name" value="ZC3H7A/B"/>
</dbReference>
<dbReference type="RefSeq" id="XP_038049673.1">
    <property type="nucleotide sequence ID" value="XM_038193745.1"/>
</dbReference>
<feature type="region of interest" description="Disordered" evidence="1">
    <location>
        <begin position="1389"/>
        <end position="1419"/>
    </location>
</feature>
<name>A0A913ZD16_PATMI</name>
<dbReference type="GO" id="GO:0004386">
    <property type="term" value="F:helicase activity"/>
    <property type="evidence" value="ECO:0007669"/>
    <property type="project" value="InterPro"/>
</dbReference>
<dbReference type="GeneID" id="119723186"/>
<dbReference type="InterPro" id="IPR003593">
    <property type="entry name" value="AAA+_ATPase"/>
</dbReference>
<dbReference type="PROSITE" id="PS00028">
    <property type="entry name" value="ZINC_FINGER_C2H2_1"/>
    <property type="match status" value="1"/>
</dbReference>
<feature type="region of interest" description="Disordered" evidence="1">
    <location>
        <begin position="1268"/>
        <end position="1314"/>
    </location>
</feature>
<dbReference type="OMA" id="DLYIREH"/>
<dbReference type="SUPFAM" id="SSF52540">
    <property type="entry name" value="P-loop containing nucleoside triphosphate hydrolases"/>
    <property type="match status" value="2"/>
</dbReference>
<dbReference type="EnsemblMetazoa" id="XM_038193745.1">
    <property type="protein sequence ID" value="XP_038049673.1"/>
    <property type="gene ID" value="LOC119723186"/>
</dbReference>
<dbReference type="Pfam" id="PF00773">
    <property type="entry name" value="RNB"/>
    <property type="match status" value="1"/>
</dbReference>
<organism evidence="3 4">
    <name type="scientific">Patiria miniata</name>
    <name type="common">Bat star</name>
    <name type="synonym">Asterina miniata</name>
    <dbReference type="NCBI Taxonomy" id="46514"/>
    <lineage>
        <taxon>Eukaryota</taxon>
        <taxon>Metazoa</taxon>
        <taxon>Echinodermata</taxon>
        <taxon>Eleutherozoa</taxon>
        <taxon>Asterozoa</taxon>
        <taxon>Asteroidea</taxon>
        <taxon>Valvatacea</taxon>
        <taxon>Valvatida</taxon>
        <taxon>Asterinidae</taxon>
        <taxon>Patiria</taxon>
    </lineage>
</organism>
<reference evidence="3" key="1">
    <citation type="submission" date="2022-11" db="UniProtKB">
        <authorList>
            <consortium name="EnsemblMetazoa"/>
        </authorList>
    </citation>
    <scope>IDENTIFICATION</scope>
</reference>
<feature type="compositionally biased region" description="Acidic residues" evidence="1">
    <location>
        <begin position="1339"/>
        <end position="1355"/>
    </location>
</feature>
<keyword evidence="4" id="KW-1185">Reference proteome</keyword>
<dbReference type="PANTHER" id="PTHR14928">
    <property type="entry name" value="MICRO-RNA BINDING ZINC FINGER CCCH DOMAIN-CONTAINING PROTEIN 7"/>
    <property type="match status" value="1"/>
</dbReference>
<dbReference type="PANTHER" id="PTHR14928:SF14">
    <property type="entry name" value="ACETAZOLAMIDE CONFERRING RESISTANCE PROTEIN ZAM"/>
    <property type="match status" value="1"/>
</dbReference>
<proteinExistence type="predicted"/>
<dbReference type="Pfam" id="PF13086">
    <property type="entry name" value="AAA_11"/>
    <property type="match status" value="3"/>
</dbReference>
<dbReference type="Pfam" id="PF25049">
    <property type="entry name" value="OB_HELZ2"/>
    <property type="match status" value="1"/>
</dbReference>
<feature type="domain" description="C2H2-type" evidence="2">
    <location>
        <begin position="326"/>
        <end position="349"/>
    </location>
</feature>
<dbReference type="InterPro" id="IPR027417">
    <property type="entry name" value="P-loop_NTPase"/>
</dbReference>
<dbReference type="SMART" id="SM00382">
    <property type="entry name" value="AAA"/>
    <property type="match status" value="2"/>
</dbReference>
<dbReference type="InterPro" id="IPR041677">
    <property type="entry name" value="DNA2/NAM7_AAA_11"/>
</dbReference>
<dbReference type="GO" id="GO:0035198">
    <property type="term" value="F:miRNA binding"/>
    <property type="evidence" value="ECO:0007669"/>
    <property type="project" value="InterPro"/>
</dbReference>
<evidence type="ECO:0000259" key="2">
    <source>
        <dbReference type="PROSITE" id="PS00028"/>
    </source>
</evidence>
<feature type="compositionally biased region" description="Basic and acidic residues" evidence="1">
    <location>
        <begin position="2858"/>
        <end position="2868"/>
    </location>
</feature>
<feature type="region of interest" description="Disordered" evidence="1">
    <location>
        <begin position="2189"/>
        <end position="2208"/>
    </location>
</feature>
<feature type="compositionally biased region" description="Polar residues" evidence="1">
    <location>
        <begin position="73"/>
        <end position="99"/>
    </location>
</feature>